<reference evidence="2" key="2">
    <citation type="journal article" date="2023" name="BMC Genomics">
        <title>Pest status, molecular evolution, and epigenetic factors derived from the genome assembly of Frankliniella fusca, a thysanopteran phytovirus vector.</title>
        <authorList>
            <person name="Catto M.A."/>
            <person name="Labadie P.E."/>
            <person name="Jacobson A.L."/>
            <person name="Kennedy G.G."/>
            <person name="Srinivasan R."/>
            <person name="Hunt B.G."/>
        </authorList>
    </citation>
    <scope>NUCLEOTIDE SEQUENCE</scope>
    <source>
        <strain evidence="2">PL_HMW_Pooled</strain>
    </source>
</reference>
<evidence type="ECO:0000313" key="1">
    <source>
        <dbReference type="EMBL" id="KAK3915369.1"/>
    </source>
</evidence>
<comment type="caution">
    <text evidence="2">The sequence shown here is derived from an EMBL/GenBank/DDBJ whole genome shotgun (WGS) entry which is preliminary data.</text>
</comment>
<dbReference type="Proteomes" id="UP001219518">
    <property type="component" value="Unassembled WGS sequence"/>
</dbReference>
<dbReference type="EMBL" id="JAHWGI010001209">
    <property type="protein sequence ID" value="KAK3925025.1"/>
    <property type="molecule type" value="Genomic_DNA"/>
</dbReference>
<evidence type="ECO:0000313" key="3">
    <source>
        <dbReference type="Proteomes" id="UP001219518"/>
    </source>
</evidence>
<gene>
    <name evidence="2" type="ORF">KUF71_013298</name>
    <name evidence="1" type="ORF">KUF71_024645</name>
</gene>
<dbReference type="AlphaFoldDB" id="A0AAE1LMM7"/>
<reference evidence="2" key="1">
    <citation type="submission" date="2021-07" db="EMBL/GenBank/DDBJ databases">
        <authorList>
            <person name="Catto M.A."/>
            <person name="Jacobson A."/>
            <person name="Kennedy G."/>
            <person name="Labadie P."/>
            <person name="Hunt B.G."/>
            <person name="Srinivasan R."/>
        </authorList>
    </citation>
    <scope>NUCLEOTIDE SEQUENCE</scope>
    <source>
        <strain evidence="2">PL_HMW_Pooled</strain>
        <tissue evidence="2">Head</tissue>
    </source>
</reference>
<protein>
    <submittedName>
        <fullName evidence="2">Biotin synthase</fullName>
    </submittedName>
</protein>
<evidence type="ECO:0000313" key="2">
    <source>
        <dbReference type="EMBL" id="KAK3925025.1"/>
    </source>
</evidence>
<organism evidence="2 3">
    <name type="scientific">Frankliniella fusca</name>
    <dbReference type="NCBI Taxonomy" id="407009"/>
    <lineage>
        <taxon>Eukaryota</taxon>
        <taxon>Metazoa</taxon>
        <taxon>Ecdysozoa</taxon>
        <taxon>Arthropoda</taxon>
        <taxon>Hexapoda</taxon>
        <taxon>Insecta</taxon>
        <taxon>Pterygota</taxon>
        <taxon>Neoptera</taxon>
        <taxon>Paraneoptera</taxon>
        <taxon>Thysanoptera</taxon>
        <taxon>Terebrantia</taxon>
        <taxon>Thripoidea</taxon>
        <taxon>Thripidae</taxon>
        <taxon>Frankliniella</taxon>
    </lineage>
</organism>
<proteinExistence type="predicted"/>
<accession>A0AAE1LMM7</accession>
<sequence>MGRQFVRHSTVHVHGRPGVCCRASRFEARCGWCSEPAEPPVRNGTQASVEPQQGDYILVKRGRTYAVGQVDHIDENHELAVKFLTPLKNITFVWPAQQDMEAMDYSEVVEILEPPKKLKKKGCPLRFPFNFSEFLPLC</sequence>
<dbReference type="EMBL" id="JAHWGI010000424">
    <property type="protein sequence ID" value="KAK3915369.1"/>
    <property type="molecule type" value="Genomic_DNA"/>
</dbReference>
<name>A0AAE1LMM7_9NEOP</name>
<keyword evidence="3" id="KW-1185">Reference proteome</keyword>